<feature type="domain" description="Tudor" evidence="8">
    <location>
        <begin position="357"/>
        <end position="416"/>
    </location>
</feature>
<evidence type="ECO:0000313" key="10">
    <source>
        <dbReference type="Proteomes" id="UP000236161"/>
    </source>
</evidence>
<keyword evidence="9" id="KW-0808">Transferase</keyword>
<organism evidence="9 10">
    <name type="scientific">Apostasia shenzhenica</name>
    <dbReference type="NCBI Taxonomy" id="1088818"/>
    <lineage>
        <taxon>Eukaryota</taxon>
        <taxon>Viridiplantae</taxon>
        <taxon>Streptophyta</taxon>
        <taxon>Embryophyta</taxon>
        <taxon>Tracheophyta</taxon>
        <taxon>Spermatophyta</taxon>
        <taxon>Magnoliopsida</taxon>
        <taxon>Liliopsida</taxon>
        <taxon>Asparagales</taxon>
        <taxon>Orchidaceae</taxon>
        <taxon>Apostasioideae</taxon>
        <taxon>Apostasia</taxon>
    </lineage>
</organism>
<proteinExistence type="inferred from homology"/>
<gene>
    <name evidence="9" type="primary">ATX2</name>
    <name evidence="9" type="ORF">AXF42_Ash009432</name>
</gene>
<dbReference type="InterPro" id="IPR019542">
    <property type="entry name" value="Enhancer_polycomb-like_N"/>
</dbReference>
<sequence length="1514" mass="171846">MPRKSGSLDFKGVSIGKSVALARRSRTRHRNLNAGVISKVLKRRRVSILKNGESSSLESSRRRGRKDASSNSFLLSSRKSGNAPSLATTNANGFVCGAQELEELCNVTGTARNCSDTVSHDHASSLPSGKENKQSSSIGSFGSFNGFESAIIIPKRPRGVMPRTKYKSSRNLASGIGSSSSNTNSNTGTRSKVVASQSQVFQYKRKLKELKEDSTTNISNNFIDDSKNGDATKAKRRRFCGRKGQGSYLLVNETTSSDKGSKAVGDFRYIDDDNLEQNAARMLSSRFHSKFNKLCQNRKASPEPAIESSSGLLQRNFTGLVSGTNETDRVLRPRKYNRSSLVRKRRHFYEVSSCNIDPYWVVKQRIRVFWPLDRCWYFGLVKDYDPTTKLHYVKYDDREEEWINLQNERFKLLLFPSEVANNFYPEKYTEAKKNCEKGHKKSSNDHHKRDMTETEPIISWLARSSGLEKSSALGVVKKKRKMLSFTEWKPLSIKVSNLSRSLLRRSDGINADNISGSDNRKPSVVYYRKRFRKSGSCYGRSIIEGNAGHAGIKGPVSITASTADRKLVLEELYTTIIPRVLNNITVWFGLSLNERCYTDYGFYNFLFSSSLFLLRHYNLMQLFPFIRMKINFVDKVHGPTIFLFEGCINFGVAILCLTMRKFYCHSISKKSSNEQMQFTSIRFTLTDLQNSRLKLNFVLDGFMELQYSKWTTLEYKLKQHCRKIDEMSSMDLMYDITGNQHGRYGRRVGVLAVKETVSSQNFQGRNDKSNSTPEDFAPENFSSYAVSIASRSPHFRALKIDTNALPIGNYGHCMKSSDVCLRNQVNNHSIGYDAVRKRSDNGAFVPLHRIRKSKSSYEGSGKFCSSLPEISSSPEKSGKDCFSRLNATGFQAETLKQSEEETHANGKPAYQSLSNLVLKMNDQTVLSPNAAAPWSFWRRTRHSSVSPTLISRSSRWSEDFVLSGFDNTAKKRRTQVSYPSFGSGGDICFKNRSYHRKGSPYKKFRTDVKKKSSGGKENLQTFHNSLTCDVNVLITAGDRGWREYGALVVLDSDVQRDWKLVVKVSGVAKFEHKASHVLQPGTTNRYTHAMMWKGGKDWTLEFTDRSQWSLFKIMHEECFNRNIRAASVKSIPIPGVRLIEDGDKNNPEFPFMHTSSKYYQQDGTEVDVALDPSHVLYDMDSEDEQWVSKLKCSSENVNVMCDLTDDMFEKVMDILEKISYAKQCDRLSDDELDKLIADFDQHDMIRSIHEHWHGKRQKKGMPLVRQFQMHQEFAYDKHIQRVALIGPPLWELYQKQLKAWELTLSKFHCQSDVFRGPILPEKPPEKPRLFAFCLKPRGLESPNRGSKQRSHKRVFTSHQSFITREMLGLQAAGRKLTGFSMGDVRALSALSNYESSHSSQRSELSSISSTDPAIAAVMAFNGDMPNRSHYPKFHRNFSKKNESSGVQMCVSDVNEFRLRDAAMAAQHASNIARLKREKAQWLMHKADLALHKALVAFMTADAIKASQQDLIGNG</sequence>
<keyword evidence="9" id="KW-0489">Methyltransferase</keyword>
<keyword evidence="3 6" id="KW-0805">Transcription regulation</keyword>
<dbReference type="PANTHER" id="PTHR14898">
    <property type="entry name" value="ENHANCER OF POLYCOMB"/>
    <property type="match status" value="1"/>
</dbReference>
<dbReference type="EMBL" id="KZ451905">
    <property type="protein sequence ID" value="PKA64212.1"/>
    <property type="molecule type" value="Genomic_DNA"/>
</dbReference>
<dbReference type="SMART" id="SM00333">
    <property type="entry name" value="TUDOR"/>
    <property type="match status" value="1"/>
</dbReference>
<dbReference type="CDD" id="cd20404">
    <property type="entry name" value="Tudor_Agenet_AtEML-like"/>
    <property type="match status" value="1"/>
</dbReference>
<feature type="compositionally biased region" description="Low complexity" evidence="7">
    <location>
        <begin position="69"/>
        <end position="80"/>
    </location>
</feature>
<dbReference type="OrthoDB" id="435275at2759"/>
<dbReference type="InterPro" id="IPR024943">
    <property type="entry name" value="Enhancer_polycomb"/>
</dbReference>
<dbReference type="GO" id="GO:0008168">
    <property type="term" value="F:methyltransferase activity"/>
    <property type="evidence" value="ECO:0007669"/>
    <property type="project" value="UniProtKB-KW"/>
</dbReference>
<evidence type="ECO:0000256" key="4">
    <source>
        <dbReference type="ARBA" id="ARBA00023163"/>
    </source>
</evidence>
<keyword evidence="4 6" id="KW-0804">Transcription</keyword>
<protein>
    <recommendedName>
        <fullName evidence="6">Enhancer of polycomb-like protein</fullName>
    </recommendedName>
</protein>
<evidence type="ECO:0000256" key="6">
    <source>
        <dbReference type="RuleBase" id="RU361124"/>
    </source>
</evidence>
<dbReference type="GO" id="GO:0006357">
    <property type="term" value="P:regulation of transcription by RNA polymerase II"/>
    <property type="evidence" value="ECO:0007669"/>
    <property type="project" value="InterPro"/>
</dbReference>
<dbReference type="InterPro" id="IPR002999">
    <property type="entry name" value="Tudor"/>
</dbReference>
<feature type="region of interest" description="Disordered" evidence="7">
    <location>
        <begin position="52"/>
        <end position="82"/>
    </location>
</feature>
<name>A0A2I0B8U2_9ASPA</name>
<comment type="subcellular location">
    <subcellularLocation>
        <location evidence="1 6">Nucleus</location>
    </subcellularLocation>
</comment>
<dbReference type="FunFam" id="2.30.30.140:FF:000079">
    <property type="entry name" value="Enhancer of polycomb-like transcription factor protein"/>
    <property type="match status" value="1"/>
</dbReference>
<evidence type="ECO:0000256" key="3">
    <source>
        <dbReference type="ARBA" id="ARBA00023015"/>
    </source>
</evidence>
<dbReference type="GO" id="GO:0032259">
    <property type="term" value="P:methylation"/>
    <property type="evidence" value="ECO:0007669"/>
    <property type="project" value="UniProtKB-KW"/>
</dbReference>
<dbReference type="Pfam" id="PF10513">
    <property type="entry name" value="EPL1"/>
    <property type="match status" value="1"/>
</dbReference>
<dbReference type="GO" id="GO:0005634">
    <property type="term" value="C:nucleus"/>
    <property type="evidence" value="ECO:0007669"/>
    <property type="project" value="UniProtKB-SubCell"/>
</dbReference>
<evidence type="ECO:0000259" key="8">
    <source>
        <dbReference type="SMART" id="SM00333"/>
    </source>
</evidence>
<dbReference type="GO" id="GO:0035267">
    <property type="term" value="C:NuA4 histone acetyltransferase complex"/>
    <property type="evidence" value="ECO:0007669"/>
    <property type="project" value="InterPro"/>
</dbReference>
<evidence type="ECO:0000313" key="9">
    <source>
        <dbReference type="EMBL" id="PKA64212.1"/>
    </source>
</evidence>
<dbReference type="Proteomes" id="UP000236161">
    <property type="component" value="Unassembled WGS sequence"/>
</dbReference>
<comment type="similarity">
    <text evidence="2 6">Belongs to the enhancer of polycomb family.</text>
</comment>
<evidence type="ECO:0000256" key="1">
    <source>
        <dbReference type="ARBA" id="ARBA00004123"/>
    </source>
</evidence>
<evidence type="ECO:0000256" key="5">
    <source>
        <dbReference type="ARBA" id="ARBA00023242"/>
    </source>
</evidence>
<keyword evidence="10" id="KW-1185">Reference proteome</keyword>
<dbReference type="Gene3D" id="2.30.30.140">
    <property type="match status" value="1"/>
</dbReference>
<dbReference type="STRING" id="1088818.A0A2I0B8U2"/>
<reference evidence="9 10" key="1">
    <citation type="journal article" date="2017" name="Nature">
        <title>The Apostasia genome and the evolution of orchids.</title>
        <authorList>
            <person name="Zhang G.Q."/>
            <person name="Liu K.W."/>
            <person name="Li Z."/>
            <person name="Lohaus R."/>
            <person name="Hsiao Y.Y."/>
            <person name="Niu S.C."/>
            <person name="Wang J.Y."/>
            <person name="Lin Y.C."/>
            <person name="Xu Q."/>
            <person name="Chen L.J."/>
            <person name="Yoshida K."/>
            <person name="Fujiwara S."/>
            <person name="Wang Z.W."/>
            <person name="Zhang Y.Q."/>
            <person name="Mitsuda N."/>
            <person name="Wang M."/>
            <person name="Liu G.H."/>
            <person name="Pecoraro L."/>
            <person name="Huang H.X."/>
            <person name="Xiao X.J."/>
            <person name="Lin M."/>
            <person name="Wu X.Y."/>
            <person name="Wu W.L."/>
            <person name="Chen Y.Y."/>
            <person name="Chang S.B."/>
            <person name="Sakamoto S."/>
            <person name="Ohme-Takagi M."/>
            <person name="Yagi M."/>
            <person name="Zeng S.J."/>
            <person name="Shen C.Y."/>
            <person name="Yeh C.M."/>
            <person name="Luo Y.B."/>
            <person name="Tsai W.C."/>
            <person name="Van de Peer Y."/>
            <person name="Liu Z.J."/>
        </authorList>
    </citation>
    <scope>NUCLEOTIDE SEQUENCE [LARGE SCALE GENOMIC DNA]</scope>
    <source>
        <strain evidence="10">cv. Shenzhen</strain>
        <tissue evidence="9">Stem</tissue>
    </source>
</reference>
<evidence type="ECO:0000256" key="2">
    <source>
        <dbReference type="ARBA" id="ARBA00008035"/>
    </source>
</evidence>
<accession>A0A2I0B8U2</accession>
<keyword evidence="5 6" id="KW-0539">Nucleus</keyword>
<feature type="compositionally biased region" description="Low complexity" evidence="7">
    <location>
        <begin position="169"/>
        <end position="191"/>
    </location>
</feature>
<feature type="region of interest" description="Disordered" evidence="7">
    <location>
        <begin position="112"/>
        <end position="137"/>
    </location>
</feature>
<feature type="region of interest" description="Disordered" evidence="7">
    <location>
        <begin position="158"/>
        <end position="193"/>
    </location>
</feature>
<evidence type="ECO:0000256" key="7">
    <source>
        <dbReference type="SAM" id="MobiDB-lite"/>
    </source>
</evidence>